<reference evidence="2" key="1">
    <citation type="journal article" date="2019" name="Int. J. Syst. Evol. Microbiol.">
        <title>The Global Catalogue of Microorganisms (GCM) 10K type strain sequencing project: providing services to taxonomists for standard genome sequencing and annotation.</title>
        <authorList>
            <consortium name="The Broad Institute Genomics Platform"/>
            <consortium name="The Broad Institute Genome Sequencing Center for Infectious Disease"/>
            <person name="Wu L."/>
            <person name="Ma J."/>
        </authorList>
    </citation>
    <scope>NUCLEOTIDE SEQUENCE [LARGE SCALE GENOMIC DNA]</scope>
    <source>
        <strain evidence="2">JCM 17111</strain>
    </source>
</reference>
<accession>A0ABP6WX14</accession>
<dbReference type="RefSeq" id="WP_345004379.1">
    <property type="nucleotide sequence ID" value="NZ_BAABCY010000017.1"/>
</dbReference>
<dbReference type="EMBL" id="BAABCY010000017">
    <property type="protein sequence ID" value="GAA3558014.1"/>
    <property type="molecule type" value="Genomic_DNA"/>
</dbReference>
<organism evidence="1 2">
    <name type="scientific">Snuella lapsa</name>
    <dbReference type="NCBI Taxonomy" id="870481"/>
    <lineage>
        <taxon>Bacteria</taxon>
        <taxon>Pseudomonadati</taxon>
        <taxon>Bacteroidota</taxon>
        <taxon>Flavobacteriia</taxon>
        <taxon>Flavobacteriales</taxon>
        <taxon>Flavobacteriaceae</taxon>
        <taxon>Snuella</taxon>
    </lineage>
</organism>
<sequence length="87" mass="9427">MKKLSLKNLKLDANDMLQRNQLKTVFGGDGGTLECRCKNKHTNAAWWGGVSSCDQCTSSWCDNKVPSGHTWTSLICSGPLVGGGYGY</sequence>
<comment type="caution">
    <text evidence="1">The sequence shown here is derived from an EMBL/GenBank/DDBJ whole genome shotgun (WGS) entry which is preliminary data.</text>
</comment>
<evidence type="ECO:0000313" key="1">
    <source>
        <dbReference type="EMBL" id="GAA3558014.1"/>
    </source>
</evidence>
<proteinExistence type="predicted"/>
<keyword evidence="2" id="KW-1185">Reference proteome</keyword>
<protein>
    <recommendedName>
        <fullName evidence="3">Natural product</fullName>
    </recommendedName>
</protein>
<gene>
    <name evidence="1" type="ORF">GCM10022395_06620</name>
</gene>
<evidence type="ECO:0008006" key="3">
    <source>
        <dbReference type="Google" id="ProtNLM"/>
    </source>
</evidence>
<dbReference type="Proteomes" id="UP001500954">
    <property type="component" value="Unassembled WGS sequence"/>
</dbReference>
<evidence type="ECO:0000313" key="2">
    <source>
        <dbReference type="Proteomes" id="UP001500954"/>
    </source>
</evidence>
<name>A0ABP6WX14_9FLAO</name>